<organism evidence="2 3">
    <name type="scientific">Zymoseptoria tritici ST99CH_1E4</name>
    <dbReference type="NCBI Taxonomy" id="1276532"/>
    <lineage>
        <taxon>Eukaryota</taxon>
        <taxon>Fungi</taxon>
        <taxon>Dikarya</taxon>
        <taxon>Ascomycota</taxon>
        <taxon>Pezizomycotina</taxon>
        <taxon>Dothideomycetes</taxon>
        <taxon>Dothideomycetidae</taxon>
        <taxon>Mycosphaerellales</taxon>
        <taxon>Mycosphaerellaceae</taxon>
        <taxon>Zymoseptoria</taxon>
    </lineage>
</organism>
<feature type="region of interest" description="Disordered" evidence="1">
    <location>
        <begin position="132"/>
        <end position="153"/>
    </location>
</feature>
<reference evidence="3" key="1">
    <citation type="submission" date="2017-05" db="EMBL/GenBank/DDBJ databases">
        <authorList>
            <person name="Song R."/>
            <person name="Chenine A.L."/>
            <person name="Ruprecht R.M."/>
        </authorList>
    </citation>
    <scope>NUCLEOTIDE SEQUENCE [LARGE SCALE GENOMIC DNA]</scope>
</reference>
<evidence type="ECO:0000313" key="2">
    <source>
        <dbReference type="EMBL" id="SMR42180.1"/>
    </source>
</evidence>
<dbReference type="Proteomes" id="UP000245764">
    <property type="component" value="Chromosome 1"/>
</dbReference>
<evidence type="ECO:0000256" key="1">
    <source>
        <dbReference type="SAM" id="MobiDB-lite"/>
    </source>
</evidence>
<evidence type="ECO:0000313" key="3">
    <source>
        <dbReference type="Proteomes" id="UP000245764"/>
    </source>
</evidence>
<protein>
    <submittedName>
        <fullName evidence="2">Uncharacterized protein</fullName>
    </submittedName>
</protein>
<gene>
    <name evidence="2" type="ORF">ZT1E4_G958</name>
</gene>
<name>A0A2H1FLG9_ZYMTR</name>
<proteinExistence type="predicted"/>
<accession>A0A2H1FLG9</accession>
<sequence>MNEALRQGEALQRSPVGGVLYEPALPPPSESRTRTAHLSIGFPELENQSSLSLPPNLQSSLRIIYNRGQSRMCKISSTVSRVAHPAAPLPTYTALPRTSVTRAWAPGTLVSPSGPSARETLLSARLSPVLGDQSDSAIQSPVSSSTDITAGSSSSAGNAMNFIIHCIARRRWPETYSPPDPELEAAARRRVPWFNPGPAGMPERSAQQISDAPVVEPSPLHEEGSINLNFQSPVSALSGGTLINASTSRRSVVDSPEHNEPLLALHDISFRQIDAPSTAPARHRTRSEGDIAQMPDTPVLGRRRIYSNSHLRELRGPQSVLDHIISHPRAAVLAEVISRPPTRMSPQLCSGHNSATDNVTWDLACDPAASSPLPFDDISRLSLPMFGGHLPPFDLLRRINSDETEVRYDLCHNGTEYRVATFDWNCAIPHQRLAFIEDQAQPLGGVLRVYLEACAVIGMNMVHQMVAFEIALARNDGRISGDVAECLWEGWLADGEEKMVVCMEPGESPVTGLYSCCRY</sequence>
<dbReference type="AlphaFoldDB" id="A0A2H1FLG9"/>
<feature type="compositionally biased region" description="Polar residues" evidence="1">
    <location>
        <begin position="133"/>
        <end position="142"/>
    </location>
</feature>
<feature type="compositionally biased region" description="Low complexity" evidence="1">
    <location>
        <begin position="143"/>
        <end position="153"/>
    </location>
</feature>
<dbReference type="EMBL" id="LT854253">
    <property type="protein sequence ID" value="SMR42180.1"/>
    <property type="molecule type" value="Genomic_DNA"/>
</dbReference>